<dbReference type="AlphaFoldDB" id="A0A4Y2QSD0"/>
<dbReference type="EMBL" id="BGPR01140275">
    <property type="protein sequence ID" value="GBN66166.1"/>
    <property type="molecule type" value="Genomic_DNA"/>
</dbReference>
<keyword evidence="2" id="KW-1185">Reference proteome</keyword>
<reference evidence="1 2" key="1">
    <citation type="journal article" date="2019" name="Sci. Rep.">
        <title>Orb-weaving spider Araneus ventricosus genome elucidates the spidroin gene catalogue.</title>
        <authorList>
            <person name="Kono N."/>
            <person name="Nakamura H."/>
            <person name="Ohtoshi R."/>
            <person name="Moran D.A.P."/>
            <person name="Shinohara A."/>
            <person name="Yoshida Y."/>
            <person name="Fujiwara M."/>
            <person name="Mori M."/>
            <person name="Tomita M."/>
            <person name="Arakawa K."/>
        </authorList>
    </citation>
    <scope>NUCLEOTIDE SEQUENCE [LARGE SCALE GENOMIC DNA]</scope>
</reference>
<organism evidence="1 2">
    <name type="scientific">Araneus ventricosus</name>
    <name type="common">Orbweaver spider</name>
    <name type="synonym">Epeira ventricosa</name>
    <dbReference type="NCBI Taxonomy" id="182803"/>
    <lineage>
        <taxon>Eukaryota</taxon>
        <taxon>Metazoa</taxon>
        <taxon>Ecdysozoa</taxon>
        <taxon>Arthropoda</taxon>
        <taxon>Chelicerata</taxon>
        <taxon>Arachnida</taxon>
        <taxon>Araneae</taxon>
        <taxon>Araneomorphae</taxon>
        <taxon>Entelegynae</taxon>
        <taxon>Araneoidea</taxon>
        <taxon>Araneidae</taxon>
        <taxon>Araneus</taxon>
    </lineage>
</organism>
<dbReference type="Proteomes" id="UP000499080">
    <property type="component" value="Unassembled WGS sequence"/>
</dbReference>
<protein>
    <submittedName>
        <fullName evidence="1">Uncharacterized protein</fullName>
    </submittedName>
</protein>
<sequence>MRPFHETIIMSQVSLNANLPERDPQFLQWEYPCSQMRRFVLRLQCVDRSCHPKSHRSAHEKAGHCLQSIHHIVDRQLLGGTDTFQSPATIHSLRRLCLPNMTAHFRSSPIDAAVLSLNKRWLW</sequence>
<comment type="caution">
    <text evidence="1">The sequence shown here is derived from an EMBL/GenBank/DDBJ whole genome shotgun (WGS) entry which is preliminary data.</text>
</comment>
<name>A0A4Y2QSD0_ARAVE</name>
<proteinExistence type="predicted"/>
<evidence type="ECO:0000313" key="2">
    <source>
        <dbReference type="Proteomes" id="UP000499080"/>
    </source>
</evidence>
<accession>A0A4Y2QSD0</accession>
<evidence type="ECO:0000313" key="1">
    <source>
        <dbReference type="EMBL" id="GBN66166.1"/>
    </source>
</evidence>
<gene>
    <name evidence="1" type="ORF">AVEN_171513_1</name>
</gene>